<name>A0A917W1E1_9BACL</name>
<dbReference type="Pfam" id="PF06612">
    <property type="entry name" value="DUF1146"/>
    <property type="match status" value="1"/>
</dbReference>
<keyword evidence="1" id="KW-0812">Transmembrane</keyword>
<comment type="caution">
    <text evidence="2">The sequence shown here is derived from an EMBL/GenBank/DDBJ whole genome shotgun (WGS) entry which is preliminary data.</text>
</comment>
<protein>
    <submittedName>
        <fullName evidence="2">Membrane protein YwzB</fullName>
    </submittedName>
</protein>
<dbReference type="RefSeq" id="WP_188802299.1">
    <property type="nucleotide sequence ID" value="NZ_BMOK01000004.1"/>
</dbReference>
<reference evidence="2" key="2">
    <citation type="submission" date="2020-09" db="EMBL/GenBank/DDBJ databases">
        <authorList>
            <person name="Sun Q."/>
            <person name="Ohkuma M."/>
        </authorList>
    </citation>
    <scope>NUCLEOTIDE SEQUENCE</scope>
    <source>
        <strain evidence="2">JCM 15325</strain>
    </source>
</reference>
<keyword evidence="1" id="KW-1133">Transmembrane helix</keyword>
<evidence type="ECO:0000313" key="2">
    <source>
        <dbReference type="EMBL" id="GGL50353.1"/>
    </source>
</evidence>
<evidence type="ECO:0000256" key="1">
    <source>
        <dbReference type="SAM" id="Phobius"/>
    </source>
</evidence>
<dbReference type="NCBIfam" id="TIGR02327">
    <property type="entry name" value="int_mem_ywzB"/>
    <property type="match status" value="1"/>
</dbReference>
<dbReference type="Proteomes" id="UP000654670">
    <property type="component" value="Unassembled WGS sequence"/>
</dbReference>
<reference evidence="2" key="1">
    <citation type="journal article" date="2014" name="Int. J. Syst. Evol. Microbiol.">
        <title>Complete genome sequence of Corynebacterium casei LMG S-19264T (=DSM 44701T), isolated from a smear-ripened cheese.</title>
        <authorList>
            <consortium name="US DOE Joint Genome Institute (JGI-PGF)"/>
            <person name="Walter F."/>
            <person name="Albersmeier A."/>
            <person name="Kalinowski J."/>
            <person name="Ruckert C."/>
        </authorList>
    </citation>
    <scope>NUCLEOTIDE SEQUENCE</scope>
    <source>
        <strain evidence="2">JCM 15325</strain>
    </source>
</reference>
<feature type="transmembrane region" description="Helical" evidence="1">
    <location>
        <begin position="45"/>
        <end position="67"/>
    </location>
</feature>
<dbReference type="InterPro" id="IPR009526">
    <property type="entry name" value="DUF1146"/>
</dbReference>
<evidence type="ECO:0000313" key="3">
    <source>
        <dbReference type="Proteomes" id="UP000654670"/>
    </source>
</evidence>
<feature type="transmembrane region" description="Helical" evidence="1">
    <location>
        <begin position="6"/>
        <end position="25"/>
    </location>
</feature>
<gene>
    <name evidence="2" type="primary">ywzB</name>
    <name evidence="2" type="ORF">GCM10007968_13260</name>
</gene>
<keyword evidence="3" id="KW-1185">Reference proteome</keyword>
<organism evidence="2 3">
    <name type="scientific">Sporolactobacillus putidus</name>
    <dbReference type="NCBI Taxonomy" id="492735"/>
    <lineage>
        <taxon>Bacteria</taxon>
        <taxon>Bacillati</taxon>
        <taxon>Bacillota</taxon>
        <taxon>Bacilli</taxon>
        <taxon>Bacillales</taxon>
        <taxon>Sporolactobacillaceae</taxon>
        <taxon>Sporolactobacillus</taxon>
    </lineage>
</organism>
<dbReference type="AlphaFoldDB" id="A0A917W1E1"/>
<dbReference type="EMBL" id="BMOK01000004">
    <property type="protein sequence ID" value="GGL50353.1"/>
    <property type="molecule type" value="Genomic_DNA"/>
</dbReference>
<keyword evidence="1" id="KW-0472">Membrane</keyword>
<proteinExistence type="predicted"/>
<accession>A0A917W1E1</accession>
<sequence length="76" mass="8742">MNVGLQALISLLIHLIALVLTWWALQGLKIDVFFRHPKSPQVRILYILLAIAISYPVAEFFLSYVNWSLMLPKIYG</sequence>